<organism evidence="1 2">
    <name type="scientific">Paenalcaligenes hermetiae</name>
    <dbReference type="NCBI Taxonomy" id="1157987"/>
    <lineage>
        <taxon>Bacteria</taxon>
        <taxon>Pseudomonadati</taxon>
        <taxon>Pseudomonadota</taxon>
        <taxon>Betaproteobacteria</taxon>
        <taxon>Burkholderiales</taxon>
        <taxon>Alcaligenaceae</taxon>
        <taxon>Paenalcaligenes</taxon>
    </lineage>
</organism>
<dbReference type="EMBL" id="BAABKD010000007">
    <property type="protein sequence ID" value="GAA5087682.1"/>
    <property type="molecule type" value="Genomic_DNA"/>
</dbReference>
<dbReference type="Pfam" id="PF08905">
    <property type="entry name" value="DUF1850"/>
    <property type="match status" value="1"/>
</dbReference>
<evidence type="ECO:0000313" key="1">
    <source>
        <dbReference type="EMBL" id="GAA5087682.1"/>
    </source>
</evidence>
<reference evidence="2" key="1">
    <citation type="journal article" date="2019" name="Int. J. Syst. Evol. Microbiol.">
        <title>The Global Catalogue of Microorganisms (GCM) 10K type strain sequencing project: providing services to taxonomists for standard genome sequencing and annotation.</title>
        <authorList>
            <consortium name="The Broad Institute Genomics Platform"/>
            <consortium name="The Broad Institute Genome Sequencing Center for Infectious Disease"/>
            <person name="Wu L."/>
            <person name="Ma J."/>
        </authorList>
    </citation>
    <scope>NUCLEOTIDE SEQUENCE [LARGE SCALE GENOMIC DNA]</scope>
    <source>
        <strain evidence="2">JCM 18423</strain>
    </source>
</reference>
<dbReference type="Proteomes" id="UP001500227">
    <property type="component" value="Unassembled WGS sequence"/>
</dbReference>
<accession>A0ABP9LZ16</accession>
<comment type="caution">
    <text evidence="1">The sequence shown here is derived from an EMBL/GenBank/DDBJ whole genome shotgun (WGS) entry which is preliminary data.</text>
</comment>
<dbReference type="InterPro" id="IPR015001">
    <property type="entry name" value="DUF1850"/>
</dbReference>
<sequence length="140" mass="15949">MQLGVCLQLAAALHIPPVFIPSADFVLSWTHSIEKQRWEEHYRVEYDADQKQPVLKALKTRIRGSAAGMEPPEQSYWEQGWYVYQPLAPTPQTLPLMRSEFTPDYEWCDSSGCLPLSAYMPRDGGVTLLSPCIKAIEHNQ</sequence>
<name>A0ABP9LZ16_9BURK</name>
<proteinExistence type="predicted"/>
<protein>
    <submittedName>
        <fullName evidence="1">DUF1850 domain-containing protein</fullName>
    </submittedName>
</protein>
<gene>
    <name evidence="1" type="ORF">GCM10023337_08420</name>
</gene>
<evidence type="ECO:0000313" key="2">
    <source>
        <dbReference type="Proteomes" id="UP001500227"/>
    </source>
</evidence>
<dbReference type="RefSeq" id="WP_345369859.1">
    <property type="nucleotide sequence ID" value="NZ_BAABKD010000007.1"/>
</dbReference>
<keyword evidence="2" id="KW-1185">Reference proteome</keyword>